<evidence type="ECO:0000313" key="14">
    <source>
        <dbReference type="Proteomes" id="UP001278766"/>
    </source>
</evidence>
<feature type="domain" description="Shugoshin N-terminal coiled-coil" evidence="12">
    <location>
        <begin position="18"/>
        <end position="62"/>
    </location>
</feature>
<feature type="compositionally biased region" description="Low complexity" evidence="10">
    <location>
        <begin position="578"/>
        <end position="593"/>
    </location>
</feature>
<evidence type="ECO:0000256" key="3">
    <source>
        <dbReference type="ARBA" id="ARBA00022454"/>
    </source>
</evidence>
<evidence type="ECO:0000259" key="12">
    <source>
        <dbReference type="Pfam" id="PF07558"/>
    </source>
</evidence>
<evidence type="ECO:0000313" key="13">
    <source>
        <dbReference type="EMBL" id="KAK3297716.1"/>
    </source>
</evidence>
<evidence type="ECO:0000256" key="2">
    <source>
        <dbReference type="ARBA" id="ARBA00010845"/>
    </source>
</evidence>
<comment type="caution">
    <text evidence="13">The sequence shown here is derived from an EMBL/GenBank/DDBJ whole genome shotgun (WGS) entry which is preliminary data.</text>
</comment>
<evidence type="ECO:0000256" key="7">
    <source>
        <dbReference type="ARBA" id="ARBA00023306"/>
    </source>
</evidence>
<feature type="region of interest" description="Disordered" evidence="10">
    <location>
        <begin position="180"/>
        <end position="382"/>
    </location>
</feature>
<keyword evidence="7" id="KW-0131">Cell cycle</keyword>
<feature type="compositionally biased region" description="Low complexity" evidence="10">
    <location>
        <begin position="650"/>
        <end position="675"/>
    </location>
</feature>
<keyword evidence="8" id="KW-0137">Centromere</keyword>
<evidence type="ECO:0000256" key="6">
    <source>
        <dbReference type="ARBA" id="ARBA00023054"/>
    </source>
</evidence>
<accession>A0AAE0HJQ7</accession>
<feature type="compositionally biased region" description="Low complexity" evidence="10">
    <location>
        <begin position="525"/>
        <end position="536"/>
    </location>
</feature>
<reference evidence="13" key="1">
    <citation type="journal article" date="2023" name="Mol. Phylogenet. Evol.">
        <title>Genome-scale phylogeny and comparative genomics of the fungal order Sordariales.</title>
        <authorList>
            <person name="Hensen N."/>
            <person name="Bonometti L."/>
            <person name="Westerberg I."/>
            <person name="Brannstrom I.O."/>
            <person name="Guillou S."/>
            <person name="Cros-Aarteil S."/>
            <person name="Calhoun S."/>
            <person name="Haridas S."/>
            <person name="Kuo A."/>
            <person name="Mondo S."/>
            <person name="Pangilinan J."/>
            <person name="Riley R."/>
            <person name="LaButti K."/>
            <person name="Andreopoulos B."/>
            <person name="Lipzen A."/>
            <person name="Chen C."/>
            <person name="Yan M."/>
            <person name="Daum C."/>
            <person name="Ng V."/>
            <person name="Clum A."/>
            <person name="Steindorff A."/>
            <person name="Ohm R.A."/>
            <person name="Martin F."/>
            <person name="Silar P."/>
            <person name="Natvig D.O."/>
            <person name="Lalanne C."/>
            <person name="Gautier V."/>
            <person name="Ament-Velasquez S.L."/>
            <person name="Kruys A."/>
            <person name="Hutchinson M.I."/>
            <person name="Powell A.J."/>
            <person name="Barry K."/>
            <person name="Miller A.N."/>
            <person name="Grigoriev I.V."/>
            <person name="Debuchy R."/>
            <person name="Gladieux P."/>
            <person name="Hiltunen Thoren M."/>
            <person name="Johannesson H."/>
        </authorList>
    </citation>
    <scope>NUCLEOTIDE SEQUENCE</scope>
    <source>
        <strain evidence="13">CBS 168.71</strain>
    </source>
</reference>
<feature type="compositionally biased region" description="Low complexity" evidence="10">
    <location>
        <begin position="404"/>
        <end position="419"/>
    </location>
</feature>
<dbReference type="GO" id="GO:0051301">
    <property type="term" value="P:cell division"/>
    <property type="evidence" value="ECO:0007669"/>
    <property type="project" value="UniProtKB-KW"/>
</dbReference>
<comment type="similarity">
    <text evidence="2">Belongs to the shugoshin family.</text>
</comment>
<dbReference type="InterPro" id="IPR011515">
    <property type="entry name" value="Shugoshin_C"/>
</dbReference>
<keyword evidence="5" id="KW-0159">Chromosome partition</keyword>
<sequence length="757" mass="81814">MARLNEASVPADSHLEILRRKFLRQNRDIAKINSDQSQKIRRLENDCARLLSENLDLRGQILRLEKQVEDNSAQRIADHALEVKEKLETQLSQFTALLGSLGVEPPAKRRASEDRMLSNARQSMVRSPPQRRRRNTSIDSETLAEMEGRLPPIYENKTYQRATMNGDEILALCAAADDINDSPDLGPPPISQYVEEEPVKHSPARPTETYVPESPRRLLEISSPPKLDYNRQPSRSPEPRIEAEAIVIPDSPTKDATPAKKSPPEPAPQPVRVGAKRKYGDENGTAQSTMPLAGQENTALTEKSFPTRAGSKRRSLAELASAKPEKKSAKLPLSAKRTPLAAKSTNENVSSPRKVMKAAAPKKGAKKEQAPLPVDSAMVDEPNATRPPVEIVIPADHALLESVTALPSATPSSPTTPRRSAPEETLHDTPPPADISSTGETIRPSRRARAAVSYAEPNLRDKMRRPTKELFDAVTGEGKYAHRTSTKADDPHLALPSATKIKLEPGSSASSSKKIISVCDPTPPAQQQALLSPLAQKDAFSETLPDTVVTERRKRPSAVGSGRESLAALGRSDGSSREPSPAATAQPEAPTQTNSNRLKNSLARTRNDNPAPPPPPTAAGDIYDFTASSPATSSNHPTPDTSSELKPAPSHSSTTTGSRARTTRKSSVAAAAALRELLDEEEHDTRSNPPPPKSRSALAARKRASMLAPKRSSMLESLEDSSGLSAADADTSGTSTEGDDAVSRREGRVSRRRSMML</sequence>
<evidence type="ECO:0000256" key="8">
    <source>
        <dbReference type="ARBA" id="ARBA00023328"/>
    </source>
</evidence>
<evidence type="ECO:0000256" key="4">
    <source>
        <dbReference type="ARBA" id="ARBA00022618"/>
    </source>
</evidence>
<feature type="compositionally biased region" description="Basic and acidic residues" evidence="10">
    <location>
        <begin position="458"/>
        <end position="471"/>
    </location>
</feature>
<feature type="compositionally biased region" description="Polar residues" evidence="10">
    <location>
        <begin position="594"/>
        <end position="604"/>
    </location>
</feature>
<keyword evidence="3" id="KW-0158">Chromosome</keyword>
<organism evidence="13 14">
    <name type="scientific">Chaetomium fimeti</name>
    <dbReference type="NCBI Taxonomy" id="1854472"/>
    <lineage>
        <taxon>Eukaryota</taxon>
        <taxon>Fungi</taxon>
        <taxon>Dikarya</taxon>
        <taxon>Ascomycota</taxon>
        <taxon>Pezizomycotina</taxon>
        <taxon>Sordariomycetes</taxon>
        <taxon>Sordariomycetidae</taxon>
        <taxon>Sordariales</taxon>
        <taxon>Chaetomiaceae</taxon>
        <taxon>Chaetomium</taxon>
    </lineage>
</organism>
<name>A0AAE0HJQ7_9PEZI</name>
<dbReference type="AlphaFoldDB" id="A0AAE0HJQ7"/>
<feature type="compositionally biased region" description="Polar residues" evidence="10">
    <location>
        <begin position="626"/>
        <end position="644"/>
    </location>
</feature>
<feature type="coiled-coil region" evidence="9">
    <location>
        <begin position="33"/>
        <end position="67"/>
    </location>
</feature>
<keyword evidence="4" id="KW-0132">Cell division</keyword>
<feature type="domain" description="Shugoshin C-terminal" evidence="11">
    <location>
        <begin position="443"/>
        <end position="465"/>
    </location>
</feature>
<protein>
    <recommendedName>
        <fullName evidence="15">Shugoshin</fullName>
    </recommendedName>
</protein>
<dbReference type="Pfam" id="PF07557">
    <property type="entry name" value="Shugoshin_C"/>
    <property type="match status" value="1"/>
</dbReference>
<dbReference type="GO" id="GO:0000779">
    <property type="term" value="C:condensed chromosome, centromeric region"/>
    <property type="evidence" value="ECO:0007669"/>
    <property type="project" value="UniProtKB-ARBA"/>
</dbReference>
<feature type="region of interest" description="Disordered" evidence="10">
    <location>
        <begin position="402"/>
        <end position="757"/>
    </location>
</feature>
<dbReference type="GO" id="GO:0005634">
    <property type="term" value="C:nucleus"/>
    <property type="evidence" value="ECO:0007669"/>
    <property type="project" value="InterPro"/>
</dbReference>
<dbReference type="Pfam" id="PF07558">
    <property type="entry name" value="Shugoshin_N"/>
    <property type="match status" value="1"/>
</dbReference>
<feature type="region of interest" description="Disordered" evidence="10">
    <location>
        <begin position="105"/>
        <end position="139"/>
    </location>
</feature>
<dbReference type="EMBL" id="JAUEPN010000003">
    <property type="protein sequence ID" value="KAK3297716.1"/>
    <property type="molecule type" value="Genomic_DNA"/>
</dbReference>
<gene>
    <name evidence="13" type="ORF">B0H64DRAFT_357765</name>
</gene>
<proteinExistence type="inferred from homology"/>
<dbReference type="GeneID" id="87838574"/>
<feature type="compositionally biased region" description="Low complexity" evidence="10">
    <location>
        <begin position="507"/>
        <end position="517"/>
    </location>
</feature>
<dbReference type="RefSeq" id="XP_062661230.1">
    <property type="nucleotide sequence ID" value="XM_062801626.1"/>
</dbReference>
<keyword evidence="6 9" id="KW-0175">Coiled coil</keyword>
<reference evidence="13" key="2">
    <citation type="submission" date="2023-06" db="EMBL/GenBank/DDBJ databases">
        <authorList>
            <consortium name="Lawrence Berkeley National Laboratory"/>
            <person name="Haridas S."/>
            <person name="Hensen N."/>
            <person name="Bonometti L."/>
            <person name="Westerberg I."/>
            <person name="Brannstrom I.O."/>
            <person name="Guillou S."/>
            <person name="Cros-Aarteil S."/>
            <person name="Calhoun S."/>
            <person name="Kuo A."/>
            <person name="Mondo S."/>
            <person name="Pangilinan J."/>
            <person name="Riley R."/>
            <person name="Labutti K."/>
            <person name="Andreopoulos B."/>
            <person name="Lipzen A."/>
            <person name="Chen C."/>
            <person name="Yanf M."/>
            <person name="Daum C."/>
            <person name="Ng V."/>
            <person name="Clum A."/>
            <person name="Steindorff A."/>
            <person name="Ohm R."/>
            <person name="Martin F."/>
            <person name="Silar P."/>
            <person name="Natvig D."/>
            <person name="Lalanne C."/>
            <person name="Gautier V."/>
            <person name="Ament-Velasquez S.L."/>
            <person name="Kruys A."/>
            <person name="Hutchinson M.I."/>
            <person name="Powell A.J."/>
            <person name="Barry K."/>
            <person name="Miller A.N."/>
            <person name="Grigoriev I.V."/>
            <person name="Debuchy R."/>
            <person name="Gladieux P."/>
            <person name="Thoren M.H."/>
            <person name="Johannesson H."/>
        </authorList>
    </citation>
    <scope>NUCLEOTIDE SEQUENCE</scope>
    <source>
        <strain evidence="13">CBS 168.71</strain>
    </source>
</reference>
<dbReference type="Proteomes" id="UP001278766">
    <property type="component" value="Unassembled WGS sequence"/>
</dbReference>
<evidence type="ECO:0000256" key="9">
    <source>
        <dbReference type="SAM" id="Coils"/>
    </source>
</evidence>
<evidence type="ECO:0000256" key="5">
    <source>
        <dbReference type="ARBA" id="ARBA00022829"/>
    </source>
</evidence>
<evidence type="ECO:0000259" key="11">
    <source>
        <dbReference type="Pfam" id="PF07557"/>
    </source>
</evidence>
<evidence type="ECO:0000256" key="10">
    <source>
        <dbReference type="SAM" id="MobiDB-lite"/>
    </source>
</evidence>
<comment type="subcellular location">
    <subcellularLocation>
        <location evidence="1">Chromosome</location>
        <location evidence="1">Centromere</location>
    </subcellularLocation>
</comment>
<evidence type="ECO:0000256" key="1">
    <source>
        <dbReference type="ARBA" id="ARBA00004584"/>
    </source>
</evidence>
<evidence type="ECO:0008006" key="15">
    <source>
        <dbReference type="Google" id="ProtNLM"/>
    </source>
</evidence>
<feature type="compositionally biased region" description="Basic and acidic residues" evidence="10">
    <location>
        <begin position="106"/>
        <end position="116"/>
    </location>
</feature>
<dbReference type="InterPro" id="IPR011516">
    <property type="entry name" value="Shugoshin_N"/>
</dbReference>
<keyword evidence="14" id="KW-1185">Reference proteome</keyword>
<feature type="compositionally biased region" description="Polar residues" evidence="10">
    <location>
        <begin position="284"/>
        <end position="301"/>
    </location>
</feature>
<dbReference type="GO" id="GO:0045132">
    <property type="term" value="P:meiotic chromosome segregation"/>
    <property type="evidence" value="ECO:0007669"/>
    <property type="project" value="InterPro"/>
</dbReference>